<evidence type="ECO:0000313" key="4">
    <source>
        <dbReference type="Proteomes" id="UP000284751"/>
    </source>
</evidence>
<reference evidence="3 4" key="1">
    <citation type="submission" date="2018-08" db="EMBL/GenBank/DDBJ databases">
        <title>A genome reference for cultivated species of the human gut microbiota.</title>
        <authorList>
            <person name="Zou Y."/>
            <person name="Xue W."/>
            <person name="Luo G."/>
        </authorList>
    </citation>
    <scope>NUCLEOTIDE SEQUENCE [LARGE SCALE GENOMIC DNA]</scope>
    <source>
        <strain evidence="3 4">AF28-26</strain>
    </source>
</reference>
<dbReference type="PROSITE" id="PS51736">
    <property type="entry name" value="RECOMBINASES_3"/>
    <property type="match status" value="1"/>
</dbReference>
<evidence type="ECO:0000313" key="3">
    <source>
        <dbReference type="EMBL" id="RGQ44812.1"/>
    </source>
</evidence>
<dbReference type="PANTHER" id="PTHR30461:SF23">
    <property type="entry name" value="DNA RECOMBINASE-RELATED"/>
    <property type="match status" value="1"/>
</dbReference>
<dbReference type="Gene3D" id="3.90.1750.20">
    <property type="entry name" value="Putative Large Serine Recombinase, Chain B, Domain 2"/>
    <property type="match status" value="1"/>
</dbReference>
<dbReference type="Pfam" id="PF07508">
    <property type="entry name" value="Recombinase"/>
    <property type="match status" value="1"/>
</dbReference>
<dbReference type="SMART" id="SM00857">
    <property type="entry name" value="Resolvase"/>
    <property type="match status" value="1"/>
</dbReference>
<dbReference type="InterPro" id="IPR025827">
    <property type="entry name" value="Zn_ribbon_recom_dom"/>
</dbReference>
<feature type="domain" description="Resolvase/invertase-type recombinase catalytic" evidence="1">
    <location>
        <begin position="1"/>
        <end position="143"/>
    </location>
</feature>
<protein>
    <submittedName>
        <fullName evidence="3">Recombinase family protein</fullName>
    </submittedName>
</protein>
<dbReference type="AlphaFoldDB" id="A0A412B1C7"/>
<feature type="domain" description="Recombinase" evidence="2">
    <location>
        <begin position="151"/>
        <end position="304"/>
    </location>
</feature>
<dbReference type="InterPro" id="IPR011109">
    <property type="entry name" value="DNA_bind_recombinase_dom"/>
</dbReference>
<evidence type="ECO:0000259" key="1">
    <source>
        <dbReference type="PROSITE" id="PS51736"/>
    </source>
</evidence>
<dbReference type="Proteomes" id="UP000284751">
    <property type="component" value="Unassembled WGS sequence"/>
</dbReference>
<dbReference type="PANTHER" id="PTHR30461">
    <property type="entry name" value="DNA-INVERTASE FROM LAMBDOID PROPHAGE"/>
    <property type="match status" value="1"/>
</dbReference>
<accession>A0A412B1C7</accession>
<dbReference type="InterPro" id="IPR050639">
    <property type="entry name" value="SSR_resolvase"/>
</dbReference>
<dbReference type="Gene3D" id="3.40.50.1390">
    <property type="entry name" value="Resolvase, N-terminal catalytic domain"/>
    <property type="match status" value="1"/>
</dbReference>
<name>A0A412B1C7_9FIRM</name>
<organism evidence="3 4">
    <name type="scientific">[Clostridium] leptum</name>
    <dbReference type="NCBI Taxonomy" id="1535"/>
    <lineage>
        <taxon>Bacteria</taxon>
        <taxon>Bacillati</taxon>
        <taxon>Bacillota</taxon>
        <taxon>Clostridia</taxon>
        <taxon>Eubacteriales</taxon>
        <taxon>Oscillospiraceae</taxon>
        <taxon>Oscillospiraceae incertae sedis</taxon>
    </lineage>
</organism>
<proteinExistence type="predicted"/>
<gene>
    <name evidence="3" type="ORF">DWY99_00555</name>
</gene>
<dbReference type="EMBL" id="QRTC01000001">
    <property type="protein sequence ID" value="RGQ44812.1"/>
    <property type="molecule type" value="Genomic_DNA"/>
</dbReference>
<dbReference type="GO" id="GO:0003677">
    <property type="term" value="F:DNA binding"/>
    <property type="evidence" value="ECO:0007669"/>
    <property type="project" value="InterPro"/>
</dbReference>
<dbReference type="CDD" id="cd03768">
    <property type="entry name" value="SR_ResInv"/>
    <property type="match status" value="1"/>
</dbReference>
<dbReference type="InterPro" id="IPR006119">
    <property type="entry name" value="Resolv_N"/>
</dbReference>
<dbReference type="Pfam" id="PF13408">
    <property type="entry name" value="Zn_ribbon_recom"/>
    <property type="match status" value="1"/>
</dbReference>
<comment type="caution">
    <text evidence="3">The sequence shown here is derived from an EMBL/GenBank/DDBJ whole genome shotgun (WGS) entry which is preliminary data.</text>
</comment>
<sequence>MYGLYARQSVEKQDSISVESQLEFCRFEIKGQAFRTYIDRGFSGKDTRRPGFEALMEDIRRGEIQAVVVYKLDRISRSIVDFSNMMEVFQSYGVSFISSTEKFDTSTPIGRAMLNLCAVFAQLERETIQKRVSDAYRSRSQKGFYMGGRVPFGFRVEQIKMDGISTSRYQPVKEEIRWVKEMFSFYAQQEASLGELAQYLKELGAVNRQGKAFCPARLGELIRNPVYVKADGKVYQFFRNQGVRLLDPPGWYTGERGCYLYQEEKGSKAALTGCLAVLAPHRGIIDSDTWLACRRKCLERRRDGPKGTEKSSWLVGKVACGICGSSLAVRKKGEGGTRYFVCGGRIRHNGCEGLGTIRARELEEFIYQRIVEKLRRTPVVSAEDVGRKEAENRILLQKLELEHQIEELTSQAAGAGKALMGYLSQKAEELERKKYSLEKKLEHKTTPKRGKTPQSLAEALTVWNIFSNQEKSLVADSVIEKITIFKDKAELSWRY</sequence>
<dbReference type="SUPFAM" id="SSF53041">
    <property type="entry name" value="Resolvase-like"/>
    <property type="match status" value="1"/>
</dbReference>
<dbReference type="GO" id="GO:0000150">
    <property type="term" value="F:DNA strand exchange activity"/>
    <property type="evidence" value="ECO:0007669"/>
    <property type="project" value="InterPro"/>
</dbReference>
<dbReference type="InterPro" id="IPR038109">
    <property type="entry name" value="DNA_bind_recomb_sf"/>
</dbReference>
<dbReference type="Pfam" id="PF00239">
    <property type="entry name" value="Resolvase"/>
    <property type="match status" value="1"/>
</dbReference>
<dbReference type="PROSITE" id="PS51737">
    <property type="entry name" value="RECOMBINASE_DNA_BIND"/>
    <property type="match status" value="1"/>
</dbReference>
<evidence type="ECO:0000259" key="2">
    <source>
        <dbReference type="PROSITE" id="PS51737"/>
    </source>
</evidence>
<dbReference type="InterPro" id="IPR036162">
    <property type="entry name" value="Resolvase-like_N_sf"/>
</dbReference>